<accession>A0A5P9P3Y9</accession>
<feature type="compositionally biased region" description="Basic and acidic residues" evidence="1">
    <location>
        <begin position="12"/>
        <end position="73"/>
    </location>
</feature>
<keyword evidence="2" id="KW-0812">Transmembrane</keyword>
<dbReference type="RefSeq" id="WP_152941276.1">
    <property type="nucleotide sequence ID" value="NZ_CP045488.1"/>
</dbReference>
<feature type="transmembrane region" description="Helical" evidence="2">
    <location>
        <begin position="118"/>
        <end position="138"/>
    </location>
</feature>
<dbReference type="KEGG" id="nas:GCU68_10190"/>
<keyword evidence="5" id="KW-1185">Reference proteome</keyword>
<feature type="compositionally biased region" description="Acidic residues" evidence="1">
    <location>
        <begin position="83"/>
        <end position="99"/>
    </location>
</feature>
<evidence type="ECO:0000259" key="3">
    <source>
        <dbReference type="Pfam" id="PF23994"/>
    </source>
</evidence>
<evidence type="ECO:0000256" key="2">
    <source>
        <dbReference type="SAM" id="Phobius"/>
    </source>
</evidence>
<protein>
    <recommendedName>
        <fullName evidence="3">DUF7312 domain-containing protein</fullName>
    </recommendedName>
</protein>
<dbReference type="AlphaFoldDB" id="A0A5P9P3Y9"/>
<feature type="domain" description="DUF7312" evidence="3">
    <location>
        <begin position="87"/>
        <end position="135"/>
    </location>
</feature>
<dbReference type="EMBL" id="CP045488">
    <property type="protein sequence ID" value="QFU82871.1"/>
    <property type="molecule type" value="Genomic_DNA"/>
</dbReference>
<dbReference type="OrthoDB" id="177893at2157"/>
<dbReference type="GeneID" id="42301416"/>
<sequence>MPDDTSEADGADDNRRESSPDGPDVHDPNTVRDDTGNHWGDRGSDDRIDGTDRERRIGADETRPRTDRDDAGDAYRVPLDLSDTADDSVESDAADDDPYGPEPSSTPVEPGDPELENVLFVIFGALAMLLVVFQVVSIPL</sequence>
<dbReference type="Proteomes" id="UP000326170">
    <property type="component" value="Chromosome"/>
</dbReference>
<proteinExistence type="predicted"/>
<dbReference type="Pfam" id="PF23994">
    <property type="entry name" value="DUF7312"/>
    <property type="match status" value="1"/>
</dbReference>
<reference evidence="4 5" key="1">
    <citation type="journal article" date="2007" name="Int. J. Syst. Evol. Microbiol.">
        <title>Natronorubrum sulfidifaciens sp. nov., an extremely haloalkaliphilic archaeon isolated from Aiding salt lake in Xin-Jiang, China.</title>
        <authorList>
            <person name="Cui H.L."/>
            <person name="Tohty D."/>
            <person name="Liu H.C."/>
            <person name="Liu S.J."/>
            <person name="Oren A."/>
            <person name="Zhou P.J."/>
        </authorList>
    </citation>
    <scope>NUCLEOTIDE SEQUENCE [LARGE SCALE GENOMIC DNA]</scope>
    <source>
        <strain evidence="4 5">7-3</strain>
    </source>
</reference>
<name>A0A5P9P3Y9_9EURY</name>
<evidence type="ECO:0000313" key="5">
    <source>
        <dbReference type="Proteomes" id="UP000326170"/>
    </source>
</evidence>
<keyword evidence="2" id="KW-0472">Membrane</keyword>
<feature type="compositionally biased region" description="Acidic residues" evidence="1">
    <location>
        <begin position="1"/>
        <end position="11"/>
    </location>
</feature>
<keyword evidence="2" id="KW-1133">Transmembrane helix</keyword>
<evidence type="ECO:0000256" key="1">
    <source>
        <dbReference type="SAM" id="MobiDB-lite"/>
    </source>
</evidence>
<organism evidence="4 5">
    <name type="scientific">Natronorubrum aibiense</name>
    <dbReference type="NCBI Taxonomy" id="348826"/>
    <lineage>
        <taxon>Archaea</taxon>
        <taxon>Methanobacteriati</taxon>
        <taxon>Methanobacteriota</taxon>
        <taxon>Stenosarchaea group</taxon>
        <taxon>Halobacteria</taxon>
        <taxon>Halobacteriales</taxon>
        <taxon>Natrialbaceae</taxon>
        <taxon>Natronorubrum</taxon>
    </lineage>
</organism>
<evidence type="ECO:0000313" key="4">
    <source>
        <dbReference type="EMBL" id="QFU82871.1"/>
    </source>
</evidence>
<dbReference type="InterPro" id="IPR055736">
    <property type="entry name" value="DUF7312"/>
</dbReference>
<gene>
    <name evidence="4" type="ORF">GCU68_10190</name>
</gene>
<feature type="region of interest" description="Disordered" evidence="1">
    <location>
        <begin position="1"/>
        <end position="113"/>
    </location>
</feature>